<protein>
    <recommendedName>
        <fullName evidence="3">HNH endonuclease</fullName>
    </recommendedName>
</protein>
<comment type="caution">
    <text evidence="1">The sequence shown here is derived from an EMBL/GenBank/DDBJ whole genome shotgun (WGS) entry which is preliminary data.</text>
</comment>
<dbReference type="RefSeq" id="WP_142758364.1">
    <property type="nucleotide sequence ID" value="NZ_CP066073.1"/>
</dbReference>
<sequence>MGTNEKQLTARCELDHVNSQAQYPLYQSSIWNLVPVCHDCNRSKLDQVISFNSWTIDIKNEPFQIELSFTPEMEVGTYLKIPKYKNISELKINISSQDDLGNSDLVTLRLNELYMSRLECKLLDFILGHIFDGIRSSTKFKLEELKKNTSRDTGKEVFSYYFAISIDIFESKHYSKMLYSKLISEFIRQYISVDYFLDK</sequence>
<reference evidence="1 2" key="1">
    <citation type="submission" date="2023-07" db="EMBL/GenBank/DDBJ databases">
        <title>Genomic Encyclopedia of Type Strains, Phase IV (KMG-IV): sequencing the most valuable type-strain genomes for metagenomic binning, comparative biology and taxonomic classification.</title>
        <authorList>
            <person name="Goeker M."/>
        </authorList>
    </citation>
    <scope>NUCLEOTIDE SEQUENCE [LARGE SCALE GENOMIC DNA]</scope>
    <source>
        <strain evidence="1 2">DSM 23147</strain>
    </source>
</reference>
<dbReference type="CDD" id="cd00085">
    <property type="entry name" value="HNHc"/>
    <property type="match status" value="1"/>
</dbReference>
<proteinExistence type="predicted"/>
<accession>A0ABU0A593</accession>
<evidence type="ECO:0008006" key="3">
    <source>
        <dbReference type="Google" id="ProtNLM"/>
    </source>
</evidence>
<evidence type="ECO:0000313" key="1">
    <source>
        <dbReference type="EMBL" id="MDQ0262452.1"/>
    </source>
</evidence>
<dbReference type="Gene3D" id="1.10.30.50">
    <property type="match status" value="1"/>
</dbReference>
<organism evidence="1 2">
    <name type="scientific">Streptococcus dysgalactiae</name>
    <dbReference type="NCBI Taxonomy" id="1334"/>
    <lineage>
        <taxon>Bacteria</taxon>
        <taxon>Bacillati</taxon>
        <taxon>Bacillota</taxon>
        <taxon>Bacilli</taxon>
        <taxon>Lactobacillales</taxon>
        <taxon>Streptococcaceae</taxon>
        <taxon>Streptococcus</taxon>
    </lineage>
</organism>
<dbReference type="Proteomes" id="UP001237071">
    <property type="component" value="Unassembled WGS sequence"/>
</dbReference>
<name>A0ABU0A593_STRDY</name>
<keyword evidence="2" id="KW-1185">Reference proteome</keyword>
<dbReference type="InterPro" id="IPR003615">
    <property type="entry name" value="HNH_nuc"/>
</dbReference>
<evidence type="ECO:0000313" key="2">
    <source>
        <dbReference type="Proteomes" id="UP001237071"/>
    </source>
</evidence>
<gene>
    <name evidence="1" type="ORF">J2S26_000524</name>
</gene>
<dbReference type="EMBL" id="JAUSTL010000003">
    <property type="protein sequence ID" value="MDQ0262452.1"/>
    <property type="molecule type" value="Genomic_DNA"/>
</dbReference>